<dbReference type="Proteomes" id="UP001311799">
    <property type="component" value="Unassembled WGS sequence"/>
</dbReference>
<evidence type="ECO:0000313" key="4">
    <source>
        <dbReference type="Proteomes" id="UP001311799"/>
    </source>
</evidence>
<evidence type="ECO:0000313" key="3">
    <source>
        <dbReference type="EMBL" id="KAK6590994.1"/>
    </source>
</evidence>
<dbReference type="AlphaFoldDB" id="A0AAV9Y312"/>
<protein>
    <submittedName>
        <fullName evidence="3">Uncharacterized protein</fullName>
    </submittedName>
</protein>
<accession>A0AAV9Y312</accession>
<reference evidence="3 4" key="1">
    <citation type="submission" date="2023-10" db="EMBL/GenBank/DDBJ databases">
        <title>Comparative genomics analysis reveals potential genetic determinants of host preference in Cryptosporidium xiaoi.</title>
        <authorList>
            <person name="Xiao L."/>
            <person name="Li J."/>
        </authorList>
    </citation>
    <scope>NUCLEOTIDE SEQUENCE [LARGE SCALE GENOMIC DNA]</scope>
    <source>
        <strain evidence="3 4">52996</strain>
    </source>
</reference>
<name>A0AAV9Y312_9CRYT</name>
<evidence type="ECO:0000256" key="1">
    <source>
        <dbReference type="SAM" id="MobiDB-lite"/>
    </source>
</evidence>
<keyword evidence="4" id="KW-1185">Reference proteome</keyword>
<organism evidence="3 4">
    <name type="scientific">Cryptosporidium xiaoi</name>
    <dbReference type="NCBI Taxonomy" id="659607"/>
    <lineage>
        <taxon>Eukaryota</taxon>
        <taxon>Sar</taxon>
        <taxon>Alveolata</taxon>
        <taxon>Apicomplexa</taxon>
        <taxon>Conoidasida</taxon>
        <taxon>Coccidia</taxon>
        <taxon>Eucoccidiorida</taxon>
        <taxon>Eimeriorina</taxon>
        <taxon>Cryptosporidiidae</taxon>
        <taxon>Cryptosporidium</taxon>
    </lineage>
</organism>
<comment type="caution">
    <text evidence="3">The sequence shown here is derived from an EMBL/GenBank/DDBJ whole genome shotgun (WGS) entry which is preliminary data.</text>
</comment>
<feature type="transmembrane region" description="Helical" evidence="2">
    <location>
        <begin position="369"/>
        <end position="386"/>
    </location>
</feature>
<keyword evidence="2" id="KW-0472">Membrane</keyword>
<feature type="region of interest" description="Disordered" evidence="1">
    <location>
        <begin position="232"/>
        <end position="261"/>
    </location>
</feature>
<sequence length="391" mass="44259">MNIQVLATLFAIFNVLSGIFFSNFATPTRLISLSLINLENKTTNNQSKEQPESRDGGDDGCNIGISCIYPLVSLEIKYQRLKIESEMFQSRTVYRRIIMAKGVKESRVHPKDALYFNTTFVSEDRVNLGETVGSVYYSRNKKSEDLYSFCKGIIGNIKASGYHSFDEVLFTINCDFSSFRNSGIYSQKVLPDLIESEKRFKDLCFSGNRTNICAENKGNEYSGFVNESEAKNDLGNNSNVQSSEKDQVVISPRSARKDSQVNKVPQVYIESDSHVSCGKNSSFLPQNNNLLLSPKVSKDNNLGSKIRICEDKEVERSGSRGMQSKFKSTDHNINLDLSNPVFTQDNLSSRIEFPKQKRENKGLLNNCPWLFSMYIPIFVLALIIFVERMKD</sequence>
<keyword evidence="2" id="KW-0812">Transmembrane</keyword>
<dbReference type="EMBL" id="JAWDEY010000002">
    <property type="protein sequence ID" value="KAK6590994.1"/>
    <property type="molecule type" value="Genomic_DNA"/>
</dbReference>
<evidence type="ECO:0000256" key="2">
    <source>
        <dbReference type="SAM" id="Phobius"/>
    </source>
</evidence>
<gene>
    <name evidence="3" type="ORF">RS030_111814</name>
</gene>
<proteinExistence type="predicted"/>
<keyword evidence="2" id="KW-1133">Transmembrane helix</keyword>